<dbReference type="Pfam" id="PF00437">
    <property type="entry name" value="T2SSE"/>
    <property type="match status" value="1"/>
</dbReference>
<feature type="domain" description="Bacterial type II secretion system protein E" evidence="2">
    <location>
        <begin position="80"/>
        <end position="347"/>
    </location>
</feature>
<accession>A0A0B9ASP3</accession>
<dbReference type="AlphaFoldDB" id="A0A0B9ASP3"/>
<dbReference type="InterPro" id="IPR001482">
    <property type="entry name" value="T2SS/T4SS_dom"/>
</dbReference>
<dbReference type="InterPro" id="IPR027417">
    <property type="entry name" value="P-loop_NTPase"/>
</dbReference>
<dbReference type="Gene3D" id="3.40.50.300">
    <property type="entry name" value="P-loop containing nucleotide triphosphate hydrolases"/>
    <property type="match status" value="1"/>
</dbReference>
<dbReference type="PATRIC" id="fig|1703.6.peg.1932"/>
<reference evidence="3 4" key="1">
    <citation type="submission" date="2014-11" db="EMBL/GenBank/DDBJ databases">
        <title>Draft Genome Sequence of Brevibacterium linens AE038-8.</title>
        <authorList>
            <person name="Maizel D."/>
            <person name="Utturkar S.M."/>
            <person name="Brown S.D."/>
            <person name="Ferrero M."/>
            <person name="Rosen B.P."/>
        </authorList>
    </citation>
    <scope>NUCLEOTIDE SEQUENCE [LARGE SCALE GENOMIC DNA]</scope>
    <source>
        <strain evidence="3 4">AE038-8</strain>
    </source>
</reference>
<comment type="caution">
    <text evidence="3">The sequence shown here is derived from an EMBL/GenBank/DDBJ whole genome shotgun (WGS) entry which is preliminary data.</text>
</comment>
<dbReference type="InterPro" id="IPR050921">
    <property type="entry name" value="T4SS_GSP_E_ATPase"/>
</dbReference>
<dbReference type="EMBL" id="JTJZ01000019">
    <property type="protein sequence ID" value="KHS52390.1"/>
    <property type="molecule type" value="Genomic_DNA"/>
</dbReference>
<keyword evidence="4" id="KW-1185">Reference proteome</keyword>
<dbReference type="CDD" id="cd01130">
    <property type="entry name" value="VirB11-like_ATPase"/>
    <property type="match status" value="1"/>
</dbReference>
<dbReference type="Gene3D" id="3.30.450.380">
    <property type="match status" value="1"/>
</dbReference>
<dbReference type="STRING" id="1703.BLSMQ_2904"/>
<protein>
    <submittedName>
        <fullName evidence="3">Type II secretion system protein E</fullName>
    </submittedName>
</protein>
<name>A0A0B9ASP3_BRELN</name>
<dbReference type="SUPFAM" id="SSF52540">
    <property type="entry name" value="P-loop containing nucleoside triphosphate hydrolases"/>
    <property type="match status" value="1"/>
</dbReference>
<dbReference type="PANTHER" id="PTHR30486">
    <property type="entry name" value="TWITCHING MOTILITY PROTEIN PILT"/>
    <property type="match status" value="1"/>
</dbReference>
<organism evidence="3 4">
    <name type="scientific">Brevibacterium linens</name>
    <dbReference type="NCBI Taxonomy" id="1703"/>
    <lineage>
        <taxon>Bacteria</taxon>
        <taxon>Bacillati</taxon>
        <taxon>Actinomycetota</taxon>
        <taxon>Actinomycetes</taxon>
        <taxon>Micrococcales</taxon>
        <taxon>Brevibacteriaceae</taxon>
        <taxon>Brevibacterium</taxon>
    </lineage>
</organism>
<dbReference type="Proteomes" id="UP000031488">
    <property type="component" value="Unassembled WGS sequence"/>
</dbReference>
<sequence>MIGQGFRVEATEVITSEVHKRIRDLDVDPRADIQRSRELIRTVIAEYDERSLVADLPLLEDKEATFRHIDNQLSGFGALQDYFDDPHVEEIWVNSPSEVFIAVDGVHQLTTTKLSSGELDDLIERMLRTSGRRVDLSQPFVDAILPDGSRLHVVLPDITRTHPAVNIRKFIARPRNLANLVAQGSLTAGAAEFLDAAVACGANILVSGATQAGKTTMLNALAGSIPARERTISCEEVFELNLPSRDWVPMQCRQPSLEGTGEVTLRALVKEALRMRPTRIVVGEVREAESLDLLVALNSGLPGMGTIHANSARAAITKICTLPLLAGANISSAFVVPTVAVSLDVVVHLRRDPSGVRRVDEICAVPGGVEGDVVELDTIFHSPRGQLIRGQGFGHLGERFAAIGRDLHTVLEAA</sequence>
<evidence type="ECO:0000313" key="4">
    <source>
        <dbReference type="Proteomes" id="UP000031488"/>
    </source>
</evidence>
<comment type="similarity">
    <text evidence="1">Belongs to the GSP E family.</text>
</comment>
<evidence type="ECO:0000256" key="1">
    <source>
        <dbReference type="ARBA" id="ARBA00006611"/>
    </source>
</evidence>
<evidence type="ECO:0000313" key="3">
    <source>
        <dbReference type="EMBL" id="KHS52390.1"/>
    </source>
</evidence>
<dbReference type="GO" id="GO:0016887">
    <property type="term" value="F:ATP hydrolysis activity"/>
    <property type="evidence" value="ECO:0007669"/>
    <property type="project" value="InterPro"/>
</dbReference>
<gene>
    <name evidence="3" type="ORF">AE0388_2040</name>
</gene>
<proteinExistence type="inferred from homology"/>
<evidence type="ECO:0000259" key="2">
    <source>
        <dbReference type="Pfam" id="PF00437"/>
    </source>
</evidence>
<dbReference type="PANTHER" id="PTHR30486:SF6">
    <property type="entry name" value="TYPE IV PILUS RETRACTATION ATPASE PILT"/>
    <property type="match status" value="1"/>
</dbReference>